<dbReference type="CDD" id="cd08177">
    <property type="entry name" value="MAR"/>
    <property type="match status" value="1"/>
</dbReference>
<evidence type="ECO:0000256" key="3">
    <source>
        <dbReference type="ARBA" id="ARBA00023015"/>
    </source>
</evidence>
<dbReference type="InParanoid" id="A0A0C3GGF0"/>
<evidence type="ECO:0000256" key="4">
    <source>
        <dbReference type="ARBA" id="ARBA00023125"/>
    </source>
</evidence>
<dbReference type="Pfam" id="PF00465">
    <property type="entry name" value="Fe-ADH"/>
    <property type="match status" value="1"/>
</dbReference>
<reference evidence="10 11" key="1">
    <citation type="submission" date="2014-04" db="EMBL/GenBank/DDBJ databases">
        <authorList>
            <consortium name="DOE Joint Genome Institute"/>
            <person name="Kuo A."/>
            <person name="Martino E."/>
            <person name="Perotto S."/>
            <person name="Kohler A."/>
            <person name="Nagy L.G."/>
            <person name="Floudas D."/>
            <person name="Copeland A."/>
            <person name="Barry K.W."/>
            <person name="Cichocki N."/>
            <person name="Veneault-Fourrey C."/>
            <person name="LaButti K."/>
            <person name="Lindquist E.A."/>
            <person name="Lipzen A."/>
            <person name="Lundell T."/>
            <person name="Morin E."/>
            <person name="Murat C."/>
            <person name="Sun H."/>
            <person name="Tunlid A."/>
            <person name="Henrissat B."/>
            <person name="Grigoriev I.V."/>
            <person name="Hibbett D.S."/>
            <person name="Martin F."/>
            <person name="Nordberg H.P."/>
            <person name="Cantor M.N."/>
            <person name="Hua S.X."/>
        </authorList>
    </citation>
    <scope>NUCLEOTIDE SEQUENCE [LARGE SCALE GENOMIC DNA]</scope>
    <source>
        <strain evidence="10 11">Zn</strain>
    </source>
</reference>
<keyword evidence="8" id="KW-0472">Membrane</keyword>
<evidence type="ECO:0000256" key="1">
    <source>
        <dbReference type="ARBA" id="ARBA00004123"/>
    </source>
</evidence>
<dbReference type="HOGENOM" id="CLU_286059_0_0_1"/>
<dbReference type="Proteomes" id="UP000054321">
    <property type="component" value="Unassembled WGS sequence"/>
</dbReference>
<feature type="transmembrane region" description="Helical" evidence="8">
    <location>
        <begin position="867"/>
        <end position="887"/>
    </location>
</feature>
<sequence>MEAFEYNASPARVLFGSGTISRLSDELDRLQLTAPLLLLTARQGKLESQLKEILSGRFAGVFREAIMHTPILVTESALAYAKSVNADSIISVGGGSTIGLGKAISIRTGLPHIAIPTTYAGSEMTPILGETQDGKKTTRSDPKILPGLVIYDVNLTMSLPASMSATSGVNAIAHSVEALYARNANPIISLLAIESVKVLAASLPRIIESPLEVASRQSALYGAWLCGTCLGAVGMSLHHKLCHTLGGSFNMPHAETHTIILPHALAYNAPAIPDVMRKLGEVLPDSDGDAIEGLNVLLKKLKVKRGLKEFGFKEEDIDRAAEIAVGNAYWNPRPVEKGLIRELLRRAWAGEEAKADITTSSVGGRLAWVEELLNVKNASPTAITRGVHREKQIPRDYTTESQGNWSSKPSDIEDLEPCESRPQFESRPQNSIEHTAARDGYITNGPSRRTSSRKGHGSLVINDQGDLQYLGPSSGFAVLSQATELLRNGNAIHQQLHMSEFDSSNKEVHDACGISLPPKDVANGYIEAYFTNSPFPLFHRSTFQKRADMMYTEHPPTEKCFRASWNMILAFGSHYTGVSRQSTPLEETEGWRYFTIAHDRLPDLLQGSNLSALQALMLIVQYLQFTSRASRWTLMGACAHMAQALGLHRDYHTLKMDPIVREERKKVFWVCYIMDKTISMGIGRSSTLHDYDCDAALPSSHSEYYNENDPSGPPNWLHHTFVHNIRLSQIISKVHRKLYSAQSVAGHTIDSLADAVGDLDEELMSWRNNIPAEYRPEFEVAWQSDALHQHVLQLHLGYYNCLYNIHRAVFTLPPESISSSYVTPDRPLHLLRRNRIYGSSALAIGAARTCLRLVLMLVEKFPGLVDVRIWLVLYYPFSAVIAMFIAIMRNPHQPSAKTDLNLITAATRLVEKIHVRSDLSEKMKALTSRFQREANSVLECLHRKNQDRDGIERFSAAATAAIPRSGNSYEGNINYVGMDTEPSHSGSNGNSNNQLQHNSLSFGWSDLDHPVTDFGNGGGNVDIVHTSLSTLPGELPHTAQPSIWQGVEVPDLWQAPLNFEWDQWEAYVEKFPGESFELNDI</sequence>
<name>A0A0C3GGF0_OIDMZ</name>
<keyword evidence="6" id="KW-0539">Nucleus</keyword>
<feature type="domain" description="Xylanolytic transcriptional activator regulatory" evidence="9">
    <location>
        <begin position="631"/>
        <end position="704"/>
    </location>
</feature>
<dbReference type="Gene3D" id="3.40.50.1970">
    <property type="match status" value="1"/>
</dbReference>
<evidence type="ECO:0000256" key="5">
    <source>
        <dbReference type="ARBA" id="ARBA00023163"/>
    </source>
</evidence>
<keyword evidence="11" id="KW-1185">Reference proteome</keyword>
<evidence type="ECO:0000256" key="6">
    <source>
        <dbReference type="ARBA" id="ARBA00023242"/>
    </source>
</evidence>
<dbReference type="GO" id="GO:0018506">
    <property type="term" value="F:maleylacetate reductase activity"/>
    <property type="evidence" value="ECO:0007669"/>
    <property type="project" value="InterPro"/>
</dbReference>
<dbReference type="GO" id="GO:0006351">
    <property type="term" value="P:DNA-templated transcription"/>
    <property type="evidence" value="ECO:0007669"/>
    <property type="project" value="InterPro"/>
</dbReference>
<comment type="subcellular location">
    <subcellularLocation>
        <location evidence="1">Nucleus</location>
    </subcellularLocation>
</comment>
<feature type="transmembrane region" description="Helical" evidence="8">
    <location>
        <begin position="836"/>
        <end position="855"/>
    </location>
</feature>
<dbReference type="EMBL" id="KN832887">
    <property type="protein sequence ID" value="KIM95225.1"/>
    <property type="molecule type" value="Genomic_DNA"/>
</dbReference>
<dbReference type="Pfam" id="PF04082">
    <property type="entry name" value="Fungal_trans"/>
    <property type="match status" value="1"/>
</dbReference>
<dbReference type="InterPro" id="IPR007219">
    <property type="entry name" value="XnlR_reg_dom"/>
</dbReference>
<gene>
    <name evidence="10" type="ORF">OIDMADRAFT_183831</name>
</gene>
<keyword evidence="3" id="KW-0805">Transcription regulation</keyword>
<organism evidence="10 11">
    <name type="scientific">Oidiodendron maius (strain Zn)</name>
    <dbReference type="NCBI Taxonomy" id="913774"/>
    <lineage>
        <taxon>Eukaryota</taxon>
        <taxon>Fungi</taxon>
        <taxon>Dikarya</taxon>
        <taxon>Ascomycota</taxon>
        <taxon>Pezizomycotina</taxon>
        <taxon>Leotiomycetes</taxon>
        <taxon>Leotiomycetes incertae sedis</taxon>
        <taxon>Myxotrichaceae</taxon>
        <taxon>Oidiodendron</taxon>
    </lineage>
</organism>
<evidence type="ECO:0000256" key="2">
    <source>
        <dbReference type="ARBA" id="ARBA00023002"/>
    </source>
</evidence>
<dbReference type="OrthoDB" id="3360544at2759"/>
<evidence type="ECO:0000256" key="7">
    <source>
        <dbReference type="SAM" id="MobiDB-lite"/>
    </source>
</evidence>
<dbReference type="InterPro" id="IPR034786">
    <property type="entry name" value="MAR"/>
</dbReference>
<evidence type="ECO:0000313" key="11">
    <source>
        <dbReference type="Proteomes" id="UP000054321"/>
    </source>
</evidence>
<dbReference type="InterPro" id="IPR016435">
    <property type="entry name" value="DPH1/DPH2"/>
</dbReference>
<keyword evidence="4" id="KW-0238">DNA-binding</keyword>
<dbReference type="GO" id="GO:0003677">
    <property type="term" value="F:DNA binding"/>
    <property type="evidence" value="ECO:0007669"/>
    <property type="project" value="UniProtKB-KW"/>
</dbReference>
<dbReference type="AlphaFoldDB" id="A0A0C3GGF0"/>
<dbReference type="InterPro" id="IPR050987">
    <property type="entry name" value="AtrR-like"/>
</dbReference>
<evidence type="ECO:0000259" key="9">
    <source>
        <dbReference type="SMART" id="SM00906"/>
    </source>
</evidence>
<keyword evidence="2" id="KW-0560">Oxidoreductase</keyword>
<feature type="compositionally biased region" description="Polar residues" evidence="7">
    <location>
        <begin position="399"/>
        <end position="409"/>
    </location>
</feature>
<dbReference type="InterPro" id="IPR056798">
    <property type="entry name" value="ADH_Fe_C"/>
</dbReference>
<dbReference type="GO" id="GO:0008270">
    <property type="term" value="F:zinc ion binding"/>
    <property type="evidence" value="ECO:0007669"/>
    <property type="project" value="InterPro"/>
</dbReference>
<dbReference type="STRING" id="913774.A0A0C3GGF0"/>
<dbReference type="PANTHER" id="PTHR46910:SF37">
    <property type="entry name" value="ZN(II)2CYS6 TRANSCRIPTION FACTOR (EUROFUNG)"/>
    <property type="match status" value="1"/>
</dbReference>
<evidence type="ECO:0000313" key="10">
    <source>
        <dbReference type="EMBL" id="KIM95225.1"/>
    </source>
</evidence>
<dbReference type="InterPro" id="IPR001670">
    <property type="entry name" value="ADH_Fe/GldA"/>
</dbReference>
<dbReference type="GO" id="GO:0003700">
    <property type="term" value="F:DNA-binding transcription factor activity"/>
    <property type="evidence" value="ECO:0007669"/>
    <property type="project" value="InterPro"/>
</dbReference>
<dbReference type="Pfam" id="PF25137">
    <property type="entry name" value="ADH_Fe_C"/>
    <property type="match status" value="1"/>
</dbReference>
<keyword evidence="8" id="KW-0812">Transmembrane</keyword>
<dbReference type="SFLD" id="SFLDS00032">
    <property type="entry name" value="Radical_SAM_3-amino-3-carboxyp"/>
    <property type="match status" value="1"/>
</dbReference>
<dbReference type="SMART" id="SM00906">
    <property type="entry name" value="Fungal_trans"/>
    <property type="match status" value="1"/>
</dbReference>
<dbReference type="SUPFAM" id="SSF56796">
    <property type="entry name" value="Dehydroquinate synthase-like"/>
    <property type="match status" value="1"/>
</dbReference>
<proteinExistence type="predicted"/>
<dbReference type="CDD" id="cd12148">
    <property type="entry name" value="fungal_TF_MHR"/>
    <property type="match status" value="1"/>
</dbReference>
<dbReference type="PANTHER" id="PTHR46910">
    <property type="entry name" value="TRANSCRIPTION FACTOR PDR1"/>
    <property type="match status" value="1"/>
</dbReference>
<feature type="compositionally biased region" description="Basic and acidic residues" evidence="7">
    <location>
        <begin position="387"/>
        <end position="398"/>
    </location>
</feature>
<dbReference type="Gene3D" id="1.20.1090.10">
    <property type="entry name" value="Dehydroquinate synthase-like - alpha domain"/>
    <property type="match status" value="1"/>
</dbReference>
<evidence type="ECO:0000256" key="8">
    <source>
        <dbReference type="SAM" id="Phobius"/>
    </source>
</evidence>
<feature type="region of interest" description="Disordered" evidence="7">
    <location>
        <begin position="385"/>
        <end position="459"/>
    </location>
</feature>
<keyword evidence="5" id="KW-0804">Transcription</keyword>
<accession>A0A0C3GGF0</accession>
<dbReference type="GO" id="GO:0005634">
    <property type="term" value="C:nucleus"/>
    <property type="evidence" value="ECO:0007669"/>
    <property type="project" value="UniProtKB-SubCell"/>
</dbReference>
<dbReference type="GO" id="GO:0090560">
    <property type="term" value="F:2-(3-amino-3-carboxypropyl)histidine synthase activity"/>
    <property type="evidence" value="ECO:0007669"/>
    <property type="project" value="InterPro"/>
</dbReference>
<dbReference type="GO" id="GO:0017183">
    <property type="term" value="P:protein histidyl modification to diphthamide"/>
    <property type="evidence" value="ECO:0007669"/>
    <property type="project" value="InterPro"/>
</dbReference>
<keyword evidence="8" id="KW-1133">Transmembrane helix</keyword>
<reference evidence="11" key="2">
    <citation type="submission" date="2015-01" db="EMBL/GenBank/DDBJ databases">
        <title>Evolutionary Origins and Diversification of the Mycorrhizal Mutualists.</title>
        <authorList>
            <consortium name="DOE Joint Genome Institute"/>
            <consortium name="Mycorrhizal Genomics Consortium"/>
            <person name="Kohler A."/>
            <person name="Kuo A."/>
            <person name="Nagy L.G."/>
            <person name="Floudas D."/>
            <person name="Copeland A."/>
            <person name="Barry K.W."/>
            <person name="Cichocki N."/>
            <person name="Veneault-Fourrey C."/>
            <person name="LaButti K."/>
            <person name="Lindquist E.A."/>
            <person name="Lipzen A."/>
            <person name="Lundell T."/>
            <person name="Morin E."/>
            <person name="Murat C."/>
            <person name="Riley R."/>
            <person name="Ohm R."/>
            <person name="Sun H."/>
            <person name="Tunlid A."/>
            <person name="Henrissat B."/>
            <person name="Grigoriev I.V."/>
            <person name="Hibbett D.S."/>
            <person name="Martin F."/>
        </authorList>
    </citation>
    <scope>NUCLEOTIDE SEQUENCE [LARGE SCALE GENOMIC DNA]</scope>
    <source>
        <strain evidence="11">Zn</strain>
    </source>
</reference>
<protein>
    <recommendedName>
        <fullName evidence="9">Xylanolytic transcriptional activator regulatory domain-containing protein</fullName>
    </recommendedName>
</protein>